<comment type="caution">
    <text evidence="1">The sequence shown here is derived from an EMBL/GenBank/DDBJ whole genome shotgun (WGS) entry which is preliminary data.</text>
</comment>
<protein>
    <submittedName>
        <fullName evidence="1">Uncharacterized protein</fullName>
    </submittedName>
</protein>
<accession>A0A3N6Q222</accession>
<dbReference type="Proteomes" id="UP000266723">
    <property type="component" value="Unassembled WGS sequence"/>
</dbReference>
<name>A0A3N6Q222_BRACR</name>
<reference evidence="2 3" key="3">
    <citation type="journal article" date="2020" name="BMC Genomics">
        <title>Intraspecific diversification of the crop wild relative Brassica cretica Lam. using demographic model selection.</title>
        <authorList>
            <person name="Kioukis A."/>
            <person name="Michalopoulou V.A."/>
            <person name="Briers L."/>
            <person name="Pirintsos S."/>
            <person name="Studholme D.J."/>
            <person name="Pavlidis P."/>
            <person name="Sarris P.F."/>
        </authorList>
    </citation>
    <scope>NUCLEOTIDE SEQUENCE [LARGE SCALE GENOMIC DNA]</scope>
    <source>
        <strain evidence="3">cv. PFS-1207/04</strain>
        <strain evidence="2">PFS-1207/04</strain>
    </source>
</reference>
<reference evidence="2" key="2">
    <citation type="submission" date="2019-12" db="EMBL/GenBank/DDBJ databases">
        <authorList>
            <person name="Studholme D.J."/>
            <person name="Sarris P."/>
        </authorList>
    </citation>
    <scope>NUCLEOTIDE SEQUENCE</scope>
    <source>
        <strain evidence="2">PFS-1207/04</strain>
        <tissue evidence="2">Leaf</tissue>
    </source>
</reference>
<evidence type="ECO:0000313" key="1">
    <source>
        <dbReference type="EMBL" id="KAF2531908.1"/>
    </source>
</evidence>
<dbReference type="EMBL" id="QGKV02000299">
    <property type="protein sequence ID" value="KAF3591007.1"/>
    <property type="molecule type" value="Genomic_DNA"/>
</dbReference>
<proteinExistence type="predicted"/>
<reference evidence="1" key="1">
    <citation type="submission" date="2019-12" db="EMBL/GenBank/DDBJ databases">
        <title>Genome sequencing and annotation of Brassica cretica.</title>
        <authorList>
            <person name="Studholme D.J."/>
            <person name="Sarris P.F."/>
        </authorList>
    </citation>
    <scope>NUCLEOTIDE SEQUENCE</scope>
    <source>
        <strain evidence="1">PFS-102/07</strain>
        <tissue evidence="1">Leaf</tissue>
    </source>
</reference>
<organism evidence="1">
    <name type="scientific">Brassica cretica</name>
    <name type="common">Mustard</name>
    <dbReference type="NCBI Taxonomy" id="69181"/>
    <lineage>
        <taxon>Eukaryota</taxon>
        <taxon>Viridiplantae</taxon>
        <taxon>Streptophyta</taxon>
        <taxon>Embryophyta</taxon>
        <taxon>Tracheophyta</taxon>
        <taxon>Spermatophyta</taxon>
        <taxon>Magnoliopsida</taxon>
        <taxon>eudicotyledons</taxon>
        <taxon>Gunneridae</taxon>
        <taxon>Pentapetalae</taxon>
        <taxon>rosids</taxon>
        <taxon>malvids</taxon>
        <taxon>Brassicales</taxon>
        <taxon>Brassicaceae</taxon>
        <taxon>Brassiceae</taxon>
        <taxon>Brassica</taxon>
    </lineage>
</organism>
<gene>
    <name evidence="2" type="ORF">DY000_02021905</name>
    <name evidence="1" type="ORF">F2Q70_00029785</name>
</gene>
<dbReference type="EMBL" id="QGKY02002305">
    <property type="protein sequence ID" value="KAF2531908.1"/>
    <property type="molecule type" value="Genomic_DNA"/>
</dbReference>
<dbReference type="AlphaFoldDB" id="A0A3N6Q222"/>
<evidence type="ECO:0000313" key="3">
    <source>
        <dbReference type="Proteomes" id="UP000266723"/>
    </source>
</evidence>
<sequence length="59" mass="6600">MLECIFSKKKGKKEVIDDAVKAIEKVIESCETEEIRLSDEVKTNKGNITTLGDEDPDDT</sequence>
<keyword evidence="3" id="KW-1185">Reference proteome</keyword>
<evidence type="ECO:0000313" key="2">
    <source>
        <dbReference type="EMBL" id="KAF3591007.1"/>
    </source>
</evidence>